<sequence length="284" mass="33095">MDVLGGCFGVHMMEKREDIPGENALRKYAYEEQISRSKGDSEYIMELSKDLHSRERSIRERESSLRDERNNLLREMKKYEEIRIEFEKDKKEFAEERIKNEERFAQLRRDLSDKRKMYDDDISNEIKKNSSEYVQKTVEDLESRENFLKITSKYWNIIGIISLFIGTGLVTYSGVNLTRYIHHVNDITANFMFYAAIKSMLILGICGACARYAFSLGGKYMHESLKIADRTHAIRFGGIYIQIYGTTSKWDEIKDAFSHWNVSAPTAFGQGSAQNIEANRESHQ</sequence>
<evidence type="ECO:0000313" key="4">
    <source>
        <dbReference type="Proteomes" id="UP001413721"/>
    </source>
</evidence>
<protein>
    <submittedName>
        <fullName evidence="3">Uncharacterized protein</fullName>
    </submittedName>
</protein>
<gene>
    <name evidence="3" type="ORF">WG926_19620</name>
</gene>
<dbReference type="EMBL" id="JBBKTW010000007">
    <property type="protein sequence ID" value="MEN2990531.1"/>
    <property type="molecule type" value="Genomic_DNA"/>
</dbReference>
<reference evidence="3 4" key="1">
    <citation type="submission" date="2024-03" db="EMBL/GenBank/DDBJ databases">
        <title>High-quality draft genome sequencing of Tistrella sp. BH-R2-4.</title>
        <authorList>
            <person name="Dong C."/>
        </authorList>
    </citation>
    <scope>NUCLEOTIDE SEQUENCE [LARGE SCALE GENOMIC DNA]</scope>
    <source>
        <strain evidence="3 4">BH-R2-4</strain>
    </source>
</reference>
<keyword evidence="4" id="KW-1185">Reference proteome</keyword>
<dbReference type="Proteomes" id="UP001413721">
    <property type="component" value="Unassembled WGS sequence"/>
</dbReference>
<evidence type="ECO:0000256" key="1">
    <source>
        <dbReference type="SAM" id="Coils"/>
    </source>
</evidence>
<feature type="transmembrane region" description="Helical" evidence="2">
    <location>
        <begin position="154"/>
        <end position="172"/>
    </location>
</feature>
<dbReference type="RefSeq" id="WP_345938089.1">
    <property type="nucleotide sequence ID" value="NZ_JBBKTW010000007.1"/>
</dbReference>
<evidence type="ECO:0000256" key="2">
    <source>
        <dbReference type="SAM" id="Phobius"/>
    </source>
</evidence>
<keyword evidence="2" id="KW-1133">Transmembrane helix</keyword>
<comment type="caution">
    <text evidence="3">The sequence shown here is derived from an EMBL/GenBank/DDBJ whole genome shotgun (WGS) entry which is preliminary data.</text>
</comment>
<keyword evidence="1" id="KW-0175">Coiled coil</keyword>
<organism evidence="3 4">
    <name type="scientific">Tistrella arctica</name>
    <dbReference type="NCBI Taxonomy" id="3133430"/>
    <lineage>
        <taxon>Bacteria</taxon>
        <taxon>Pseudomonadati</taxon>
        <taxon>Pseudomonadota</taxon>
        <taxon>Alphaproteobacteria</taxon>
        <taxon>Geminicoccales</taxon>
        <taxon>Geminicoccaceae</taxon>
        <taxon>Tistrella</taxon>
    </lineage>
</organism>
<feature type="transmembrane region" description="Helical" evidence="2">
    <location>
        <begin position="192"/>
        <end position="214"/>
    </location>
</feature>
<accession>A0ABU9YPC6</accession>
<evidence type="ECO:0000313" key="3">
    <source>
        <dbReference type="EMBL" id="MEN2990531.1"/>
    </source>
</evidence>
<keyword evidence="2" id="KW-0812">Transmembrane</keyword>
<feature type="coiled-coil region" evidence="1">
    <location>
        <begin position="62"/>
        <end position="104"/>
    </location>
</feature>
<proteinExistence type="predicted"/>
<keyword evidence="2" id="KW-0472">Membrane</keyword>
<name>A0ABU9YPC6_9PROT</name>